<dbReference type="AlphaFoldDB" id="A0A367KPL4"/>
<dbReference type="PANTHER" id="PTHR13693">
    <property type="entry name" value="CLASS II AMINOTRANSFERASE/8-AMINO-7-OXONONANOATE SYNTHASE"/>
    <property type="match status" value="1"/>
</dbReference>
<dbReference type="InterPro" id="IPR001917">
    <property type="entry name" value="Aminotrans_II_pyridoxalP_BS"/>
</dbReference>
<dbReference type="Gene3D" id="3.40.640.10">
    <property type="entry name" value="Type I PLP-dependent aspartate aminotransferase-like (Major domain)"/>
    <property type="match status" value="2"/>
</dbReference>
<evidence type="ECO:0000256" key="4">
    <source>
        <dbReference type="ARBA" id="ARBA00022679"/>
    </source>
</evidence>
<dbReference type="InterPro" id="IPR050087">
    <property type="entry name" value="AON_synthase_class-II"/>
</dbReference>
<evidence type="ECO:0000256" key="7">
    <source>
        <dbReference type="RuleBase" id="RU003693"/>
    </source>
</evidence>
<evidence type="ECO:0000256" key="1">
    <source>
        <dbReference type="ARBA" id="ARBA00001933"/>
    </source>
</evidence>
<feature type="domain" description="Aminotransferase class I/classII large" evidence="8">
    <location>
        <begin position="51"/>
        <end position="162"/>
    </location>
</feature>
<evidence type="ECO:0000256" key="5">
    <source>
        <dbReference type="ARBA" id="ARBA00022898"/>
    </source>
</evidence>
<dbReference type="InterPro" id="IPR004839">
    <property type="entry name" value="Aminotransferase_I/II_large"/>
</dbReference>
<dbReference type="PROSITE" id="PS00599">
    <property type="entry name" value="AA_TRANSFER_CLASS_2"/>
    <property type="match status" value="1"/>
</dbReference>
<evidence type="ECO:0000256" key="6">
    <source>
        <dbReference type="ARBA" id="ARBA00048528"/>
    </source>
</evidence>
<evidence type="ECO:0000256" key="3">
    <source>
        <dbReference type="ARBA" id="ARBA00013220"/>
    </source>
</evidence>
<dbReference type="InterPro" id="IPR015421">
    <property type="entry name" value="PyrdxlP-dep_Trfase_major"/>
</dbReference>
<dbReference type="GO" id="GO:0046513">
    <property type="term" value="P:ceramide biosynthetic process"/>
    <property type="evidence" value="ECO:0007669"/>
    <property type="project" value="TreeGrafter"/>
</dbReference>
<dbReference type="Gene3D" id="3.90.1150.10">
    <property type="entry name" value="Aspartate Aminotransferase, domain 1"/>
    <property type="match status" value="1"/>
</dbReference>
<dbReference type="Pfam" id="PF00155">
    <property type="entry name" value="Aminotran_1_2"/>
    <property type="match status" value="2"/>
</dbReference>
<dbReference type="EC" id="2.3.1.50" evidence="3"/>
<dbReference type="GO" id="GO:0004758">
    <property type="term" value="F:serine C-palmitoyltransferase activity"/>
    <property type="evidence" value="ECO:0007669"/>
    <property type="project" value="UniProtKB-EC"/>
</dbReference>
<comment type="caution">
    <text evidence="9">The sequence shown here is derived from an EMBL/GenBank/DDBJ whole genome shotgun (WGS) entry which is preliminary data.</text>
</comment>
<keyword evidence="4 9" id="KW-0808">Transferase</keyword>
<gene>
    <name evidence="9" type="primary">SPTLC3</name>
    <name evidence="9" type="ORF">CU098_006410</name>
</gene>
<dbReference type="SUPFAM" id="SSF53383">
    <property type="entry name" value="PLP-dependent transferases"/>
    <property type="match status" value="1"/>
</dbReference>
<dbReference type="InterPro" id="IPR015424">
    <property type="entry name" value="PyrdxlP-dep_Trfase"/>
</dbReference>
<dbReference type="GO" id="GO:0046512">
    <property type="term" value="P:sphingosine biosynthetic process"/>
    <property type="evidence" value="ECO:0007669"/>
    <property type="project" value="TreeGrafter"/>
</dbReference>
<evidence type="ECO:0000313" key="9">
    <source>
        <dbReference type="EMBL" id="RCI04087.1"/>
    </source>
</evidence>
<sequence>MYMRIRDCWNRPITGVAGRQVHLLERYSPDYNKTFKISSVFGRLTGKVTENLNFSSYNYLGFAQSSGPCADDVELSTRQNGISHCNPRAESGTSELHLELERTVARFVGKEAAMVVSMGFATNSTTIPALVNEGCLVISDELNHSSIIFGVRLSGATVKTMEATIVNLPELIELKKKYKFYLYVDEAHSIGALGEHGGGVCDFYHIDPAEVDILMGTFTKSFGSAGGYIAADKKIIDHLKLHNHAYNYAEPMSVPVTQQVITSMKIVAGEDGTSEGAKRIEQLARNSAYFSARLREMGFIVYGDKGSPVVPLLLFQPAKIPELLKRGIAIVVVGYPATPIAEARARFCISAAHTKKDLDFALEAISEVGDQIYLKMKKPQASKSTY</sequence>
<comment type="cofactor">
    <cofactor evidence="1 7">
        <name>pyridoxal 5'-phosphate</name>
        <dbReference type="ChEBI" id="CHEBI:597326"/>
    </cofactor>
</comment>
<dbReference type="EMBL" id="PJQM01000792">
    <property type="protein sequence ID" value="RCI04087.1"/>
    <property type="molecule type" value="Genomic_DNA"/>
</dbReference>
<comment type="catalytic activity">
    <reaction evidence="6">
        <text>L-serine + hexadecanoyl-CoA + H(+) = 3-oxosphinganine + CO2 + CoA</text>
        <dbReference type="Rhea" id="RHEA:14761"/>
        <dbReference type="ChEBI" id="CHEBI:15378"/>
        <dbReference type="ChEBI" id="CHEBI:16526"/>
        <dbReference type="ChEBI" id="CHEBI:33384"/>
        <dbReference type="ChEBI" id="CHEBI:57287"/>
        <dbReference type="ChEBI" id="CHEBI:57379"/>
        <dbReference type="ChEBI" id="CHEBI:58299"/>
        <dbReference type="EC" id="2.3.1.50"/>
    </reaction>
</comment>
<organism evidence="9 10">
    <name type="scientific">Rhizopus stolonifer</name>
    <name type="common">Rhizopus nigricans</name>
    <dbReference type="NCBI Taxonomy" id="4846"/>
    <lineage>
        <taxon>Eukaryota</taxon>
        <taxon>Fungi</taxon>
        <taxon>Fungi incertae sedis</taxon>
        <taxon>Mucoromycota</taxon>
        <taxon>Mucoromycotina</taxon>
        <taxon>Mucoromycetes</taxon>
        <taxon>Mucorales</taxon>
        <taxon>Mucorineae</taxon>
        <taxon>Rhizopodaceae</taxon>
        <taxon>Rhizopus</taxon>
    </lineage>
</organism>
<accession>A0A367KPL4</accession>
<dbReference type="Proteomes" id="UP000253551">
    <property type="component" value="Unassembled WGS sequence"/>
</dbReference>
<dbReference type="GO" id="GO:0030170">
    <property type="term" value="F:pyridoxal phosphate binding"/>
    <property type="evidence" value="ECO:0007669"/>
    <property type="project" value="InterPro"/>
</dbReference>
<name>A0A367KPL4_RHIST</name>
<keyword evidence="5 7" id="KW-0663">Pyridoxal phosphate</keyword>
<evidence type="ECO:0000256" key="2">
    <source>
        <dbReference type="ARBA" id="ARBA00008392"/>
    </source>
</evidence>
<evidence type="ECO:0000259" key="8">
    <source>
        <dbReference type="Pfam" id="PF00155"/>
    </source>
</evidence>
<dbReference type="GO" id="GO:0017059">
    <property type="term" value="C:serine palmitoyltransferase complex"/>
    <property type="evidence" value="ECO:0007669"/>
    <property type="project" value="TreeGrafter"/>
</dbReference>
<reference evidence="9 10" key="1">
    <citation type="journal article" date="2018" name="G3 (Bethesda)">
        <title>Phylogenetic and Phylogenomic Definition of Rhizopus Species.</title>
        <authorList>
            <person name="Gryganskyi A.P."/>
            <person name="Golan J."/>
            <person name="Dolatabadi S."/>
            <person name="Mondo S."/>
            <person name="Robb S."/>
            <person name="Idnurm A."/>
            <person name="Muszewska A."/>
            <person name="Steczkiewicz K."/>
            <person name="Masonjones S."/>
            <person name="Liao H.L."/>
            <person name="Gajdeczka M.T."/>
            <person name="Anike F."/>
            <person name="Vuek A."/>
            <person name="Anishchenko I.M."/>
            <person name="Voigt K."/>
            <person name="de Hoog G.S."/>
            <person name="Smith M.E."/>
            <person name="Heitman J."/>
            <person name="Vilgalys R."/>
            <person name="Stajich J.E."/>
        </authorList>
    </citation>
    <scope>NUCLEOTIDE SEQUENCE [LARGE SCALE GENOMIC DNA]</scope>
    <source>
        <strain evidence="9 10">LSU 92-RS-03</strain>
    </source>
</reference>
<feature type="domain" description="Aminotransferase class I/classII large" evidence="8">
    <location>
        <begin position="163"/>
        <end position="365"/>
    </location>
</feature>
<protein>
    <recommendedName>
        <fullName evidence="3">serine C-palmitoyltransferase</fullName>
        <ecNumber evidence="3">2.3.1.50</ecNumber>
    </recommendedName>
</protein>
<proteinExistence type="inferred from homology"/>
<dbReference type="PANTHER" id="PTHR13693:SF3">
    <property type="entry name" value="LD36009P"/>
    <property type="match status" value="1"/>
</dbReference>
<comment type="similarity">
    <text evidence="2 7">Belongs to the class-II pyridoxal-phosphate-dependent aminotransferase family.</text>
</comment>
<keyword evidence="10" id="KW-1185">Reference proteome</keyword>
<evidence type="ECO:0000313" key="10">
    <source>
        <dbReference type="Proteomes" id="UP000253551"/>
    </source>
</evidence>
<dbReference type="InterPro" id="IPR015422">
    <property type="entry name" value="PyrdxlP-dep_Trfase_small"/>
</dbReference>
<dbReference type="GO" id="GO:0016020">
    <property type="term" value="C:membrane"/>
    <property type="evidence" value="ECO:0007669"/>
    <property type="project" value="GOC"/>
</dbReference>
<dbReference type="OrthoDB" id="65434at2759"/>
<dbReference type="STRING" id="4846.A0A367KPL4"/>